<gene>
    <name evidence="4" type="ORF">CLV30_10247</name>
</gene>
<keyword evidence="4" id="KW-0418">Kinase</keyword>
<dbReference type="InterPro" id="IPR050187">
    <property type="entry name" value="Lipid_Phosphate_FormReg"/>
</dbReference>
<dbReference type="AlphaFoldDB" id="A0A2P8EB28"/>
<dbReference type="EMBL" id="PYGE01000002">
    <property type="protein sequence ID" value="PSL06662.1"/>
    <property type="molecule type" value="Genomic_DNA"/>
</dbReference>
<dbReference type="InterPro" id="IPR016064">
    <property type="entry name" value="NAD/diacylglycerol_kinase_sf"/>
</dbReference>
<dbReference type="Pfam" id="PF00781">
    <property type="entry name" value="DAGK_cat"/>
    <property type="match status" value="1"/>
</dbReference>
<dbReference type="SUPFAM" id="SSF111331">
    <property type="entry name" value="NAD kinase/diacylglycerol kinase-like"/>
    <property type="match status" value="1"/>
</dbReference>
<comment type="similarity">
    <text evidence="2">Belongs to the diacylglycerol/lipid kinase family.</text>
</comment>
<dbReference type="GO" id="GO:0004143">
    <property type="term" value="F:ATP-dependent diacylglycerol kinase activity"/>
    <property type="evidence" value="ECO:0007669"/>
    <property type="project" value="TreeGrafter"/>
</dbReference>
<dbReference type="RefSeq" id="WP_106535699.1">
    <property type="nucleotide sequence ID" value="NZ_ML142898.1"/>
</dbReference>
<dbReference type="GO" id="GO:0005886">
    <property type="term" value="C:plasma membrane"/>
    <property type="evidence" value="ECO:0007669"/>
    <property type="project" value="TreeGrafter"/>
</dbReference>
<dbReference type="PROSITE" id="PS50146">
    <property type="entry name" value="DAGK"/>
    <property type="match status" value="1"/>
</dbReference>
<accession>A0A2P8EB28</accession>
<proteinExistence type="inferred from homology"/>
<dbReference type="InterPro" id="IPR017438">
    <property type="entry name" value="ATP-NAD_kinase_N"/>
</dbReference>
<reference evidence="4 5" key="1">
    <citation type="submission" date="2018-03" db="EMBL/GenBank/DDBJ databases">
        <title>Genomic Encyclopedia of Archaeal and Bacterial Type Strains, Phase II (KMG-II): from individual species to whole genera.</title>
        <authorList>
            <person name="Goeker M."/>
        </authorList>
    </citation>
    <scope>NUCLEOTIDE SEQUENCE [LARGE SCALE GENOMIC DNA]</scope>
    <source>
        <strain evidence="4 5">DSM 45211</strain>
    </source>
</reference>
<keyword evidence="5" id="KW-1185">Reference proteome</keyword>
<evidence type="ECO:0000313" key="4">
    <source>
        <dbReference type="EMBL" id="PSL06662.1"/>
    </source>
</evidence>
<evidence type="ECO:0000256" key="1">
    <source>
        <dbReference type="ARBA" id="ARBA00001946"/>
    </source>
</evidence>
<comment type="cofactor">
    <cofactor evidence="1">
        <name>Mg(2+)</name>
        <dbReference type="ChEBI" id="CHEBI:18420"/>
    </cofactor>
</comment>
<dbReference type="Gene3D" id="2.60.200.40">
    <property type="match status" value="1"/>
</dbReference>
<keyword evidence="4" id="KW-0808">Transferase</keyword>
<dbReference type="InterPro" id="IPR001206">
    <property type="entry name" value="Diacylglycerol_kinase_cat_dom"/>
</dbReference>
<dbReference type="Proteomes" id="UP000243528">
    <property type="component" value="Unassembled WGS sequence"/>
</dbReference>
<dbReference type="SMART" id="SM00046">
    <property type="entry name" value="DAGKc"/>
    <property type="match status" value="1"/>
</dbReference>
<evidence type="ECO:0000313" key="5">
    <source>
        <dbReference type="Proteomes" id="UP000243528"/>
    </source>
</evidence>
<organism evidence="4 5">
    <name type="scientific">Haloactinopolyspora alba</name>
    <dbReference type="NCBI Taxonomy" id="648780"/>
    <lineage>
        <taxon>Bacteria</taxon>
        <taxon>Bacillati</taxon>
        <taxon>Actinomycetota</taxon>
        <taxon>Actinomycetes</taxon>
        <taxon>Jiangellales</taxon>
        <taxon>Jiangellaceae</taxon>
        <taxon>Haloactinopolyspora</taxon>
    </lineage>
</organism>
<sequence>MRALAILNPNATTTSSRTRDVVLAALSSDLDLEVAETTHRGHAAELSRQARRDGVGLVVAVGGDGTVNEVANGVLDPASPATTVPDVAIIPGGSTNVLARNLGIPESPVEATGLFLDAWRSGRRQRIGLGRLDGRYFTFAAGFGFDADVIRAVEDQRERGRTSTVPLYVRTAVRRFFQQPERRHGSIELVADDGEPVGQLSVVIVTNCTPWTYLGARPLRPTPNADFHGGLDVFGLAGLRLARTLWHVGQMATRRGPRGRDVVSLHDSGHMVLTTDEPQPVQVDGDYIGDRTRVEIAAAPAALRVAY</sequence>
<name>A0A2P8EB28_9ACTN</name>
<protein>
    <submittedName>
        <fullName evidence="4">Diacylglycerol kinase family enzyme</fullName>
    </submittedName>
</protein>
<dbReference type="PANTHER" id="PTHR12358">
    <property type="entry name" value="SPHINGOSINE KINASE"/>
    <property type="match status" value="1"/>
</dbReference>
<dbReference type="Gene3D" id="3.40.50.10330">
    <property type="entry name" value="Probable inorganic polyphosphate/atp-NAD kinase, domain 1"/>
    <property type="match status" value="1"/>
</dbReference>
<dbReference type="OrthoDB" id="142078at2"/>
<evidence type="ECO:0000256" key="2">
    <source>
        <dbReference type="ARBA" id="ARBA00005983"/>
    </source>
</evidence>
<feature type="domain" description="DAGKc" evidence="3">
    <location>
        <begin position="1"/>
        <end position="136"/>
    </location>
</feature>
<dbReference type="PANTHER" id="PTHR12358:SF106">
    <property type="entry name" value="LIPID KINASE YEGS"/>
    <property type="match status" value="1"/>
</dbReference>
<comment type="caution">
    <text evidence="4">The sequence shown here is derived from an EMBL/GenBank/DDBJ whole genome shotgun (WGS) entry which is preliminary data.</text>
</comment>
<evidence type="ECO:0000259" key="3">
    <source>
        <dbReference type="PROSITE" id="PS50146"/>
    </source>
</evidence>